<dbReference type="SUPFAM" id="SSF56112">
    <property type="entry name" value="Protein kinase-like (PK-like)"/>
    <property type="match status" value="1"/>
</dbReference>
<dbReference type="GO" id="GO:0045324">
    <property type="term" value="P:late endosome to vacuole transport"/>
    <property type="evidence" value="ECO:0007669"/>
    <property type="project" value="InterPro"/>
</dbReference>
<dbReference type="GO" id="GO:0016236">
    <property type="term" value="P:macroautophagy"/>
    <property type="evidence" value="ECO:0007669"/>
    <property type="project" value="InterPro"/>
</dbReference>
<dbReference type="InterPro" id="IPR011009">
    <property type="entry name" value="Kinase-like_dom_sf"/>
</dbReference>
<dbReference type="SMART" id="SM00220">
    <property type="entry name" value="S_TKc"/>
    <property type="match status" value="1"/>
</dbReference>
<evidence type="ECO:0000313" key="4">
    <source>
        <dbReference type="Proteomes" id="UP000553632"/>
    </source>
</evidence>
<keyword evidence="4" id="KW-1185">Reference proteome</keyword>
<evidence type="ECO:0000259" key="2">
    <source>
        <dbReference type="PROSITE" id="PS50011"/>
    </source>
</evidence>
<keyword evidence="1" id="KW-0853">WD repeat</keyword>
<dbReference type="PROSITE" id="PS50011">
    <property type="entry name" value="PROTEIN_KINASE_DOM"/>
    <property type="match status" value="1"/>
</dbReference>
<dbReference type="InterPro" id="IPR045162">
    <property type="entry name" value="Vps15-like"/>
</dbReference>
<reference evidence="3 4" key="1">
    <citation type="submission" date="2020-04" db="EMBL/GenBank/DDBJ databases">
        <title>Perkinsus olseni comparative genomics.</title>
        <authorList>
            <person name="Bogema D.R."/>
        </authorList>
    </citation>
    <scope>NUCLEOTIDE SEQUENCE [LARGE SCALE GENOMIC DNA]</scope>
    <source>
        <strain evidence="3 4">ATCC PRA-207</strain>
    </source>
</reference>
<evidence type="ECO:0000256" key="1">
    <source>
        <dbReference type="ARBA" id="ARBA00022574"/>
    </source>
</evidence>
<accession>A0A7J6T4G2</accession>
<dbReference type="EMBL" id="JABANO010013624">
    <property type="protein sequence ID" value="KAF4739911.1"/>
    <property type="molecule type" value="Genomic_DNA"/>
</dbReference>
<dbReference type="GO" id="GO:0034271">
    <property type="term" value="C:phosphatidylinositol 3-kinase complex, class III, type I"/>
    <property type="evidence" value="ECO:0007669"/>
    <property type="project" value="TreeGrafter"/>
</dbReference>
<dbReference type="GO" id="GO:0004674">
    <property type="term" value="F:protein serine/threonine kinase activity"/>
    <property type="evidence" value="ECO:0007669"/>
    <property type="project" value="InterPro"/>
</dbReference>
<dbReference type="AlphaFoldDB" id="A0A7J6T4G2"/>
<dbReference type="PANTHER" id="PTHR17583">
    <property type="entry name" value="PHOSPHOINOSITIDE 3-KINASE REGULATORY SUBUNIT 4"/>
    <property type="match status" value="1"/>
</dbReference>
<dbReference type="InterPro" id="IPR000719">
    <property type="entry name" value="Prot_kinase_dom"/>
</dbReference>
<comment type="caution">
    <text evidence="3">The sequence shown here is derived from an EMBL/GenBank/DDBJ whole genome shotgun (WGS) entry which is preliminary data.</text>
</comment>
<sequence>PRVRGGGDSITTQFLEPIRMSLINLRHEYAAQAVLYPNLLPYSNVLVSDSSAVIVRQYMQHTLTDRLFAQPTLTEMMKMWILYQLICALAQLHALGRVHGDLKTENVFIVGGSEQVMLGDLGSFGIMKPVTLPAGEKASAVFSLFFATASGIAPPGGDLPGMDREISQRGYMARNRCYIAPERFCSDDGSSSGGGGLGVVTGEPVFSANQQRFDSFSLGCCTAEIFSADHSHTIFDLPDALRMHSLVRSGGRPDKESEAH</sequence>
<dbReference type="GO" id="GO:0034272">
    <property type="term" value="C:phosphatidylinositol 3-kinase complex, class III, type II"/>
    <property type="evidence" value="ECO:0007669"/>
    <property type="project" value="TreeGrafter"/>
</dbReference>
<proteinExistence type="predicted"/>
<dbReference type="Gene3D" id="1.10.510.10">
    <property type="entry name" value="Transferase(Phosphotransferase) domain 1"/>
    <property type="match status" value="1"/>
</dbReference>
<protein>
    <submittedName>
        <fullName evidence="3">Phosphoinositide-3-kinase, regulatory subunit 4</fullName>
    </submittedName>
</protein>
<feature type="domain" description="Protein kinase" evidence="2">
    <location>
        <begin position="1"/>
        <end position="260"/>
    </location>
</feature>
<dbReference type="GO" id="GO:0005770">
    <property type="term" value="C:late endosome"/>
    <property type="evidence" value="ECO:0007669"/>
    <property type="project" value="TreeGrafter"/>
</dbReference>
<name>A0A7J6T4G2_PEROL</name>
<dbReference type="GO" id="GO:0005524">
    <property type="term" value="F:ATP binding"/>
    <property type="evidence" value="ECO:0007669"/>
    <property type="project" value="InterPro"/>
</dbReference>
<dbReference type="Proteomes" id="UP000553632">
    <property type="component" value="Unassembled WGS sequence"/>
</dbReference>
<gene>
    <name evidence="3" type="primary">PIK3R4_2</name>
    <name evidence="3" type="ORF">FOZ63_010334</name>
</gene>
<feature type="non-terminal residue" evidence="3">
    <location>
        <position position="1"/>
    </location>
</feature>
<dbReference type="GO" id="GO:0071561">
    <property type="term" value="C:nucleus-vacuole junction"/>
    <property type="evidence" value="ECO:0007669"/>
    <property type="project" value="TreeGrafter"/>
</dbReference>
<evidence type="ECO:0000313" key="3">
    <source>
        <dbReference type="EMBL" id="KAF4739911.1"/>
    </source>
</evidence>
<dbReference type="GO" id="GO:0006623">
    <property type="term" value="P:protein targeting to vacuole"/>
    <property type="evidence" value="ECO:0007669"/>
    <property type="project" value="TreeGrafter"/>
</dbReference>
<feature type="non-terminal residue" evidence="3">
    <location>
        <position position="260"/>
    </location>
</feature>
<dbReference type="PANTHER" id="PTHR17583:SF0">
    <property type="entry name" value="PHOSPHOINOSITIDE 3-KINASE REGULATORY SUBUNIT 4"/>
    <property type="match status" value="1"/>
</dbReference>
<dbReference type="Pfam" id="PF00069">
    <property type="entry name" value="Pkinase"/>
    <property type="match status" value="1"/>
</dbReference>
<organism evidence="3 4">
    <name type="scientific">Perkinsus olseni</name>
    <name type="common">Perkinsus atlanticus</name>
    <dbReference type="NCBI Taxonomy" id="32597"/>
    <lineage>
        <taxon>Eukaryota</taxon>
        <taxon>Sar</taxon>
        <taxon>Alveolata</taxon>
        <taxon>Perkinsozoa</taxon>
        <taxon>Perkinsea</taxon>
        <taxon>Perkinsida</taxon>
        <taxon>Perkinsidae</taxon>
        <taxon>Perkinsus</taxon>
    </lineage>
</organism>